<dbReference type="Pfam" id="PF05569">
    <property type="entry name" value="Peptidase_M56"/>
    <property type="match status" value="1"/>
</dbReference>
<protein>
    <recommendedName>
        <fullName evidence="7">M56 family peptidase</fullName>
    </recommendedName>
</protein>
<keyword evidence="2" id="KW-0812">Transmembrane</keyword>
<keyword evidence="6" id="KW-1185">Reference proteome</keyword>
<feature type="transmembrane region" description="Helical" evidence="2">
    <location>
        <begin position="6"/>
        <end position="22"/>
    </location>
</feature>
<dbReference type="Gene3D" id="2.170.130.10">
    <property type="entry name" value="TonB-dependent receptor, plug domain"/>
    <property type="match status" value="3"/>
</dbReference>
<evidence type="ECO:0008006" key="7">
    <source>
        <dbReference type="Google" id="ProtNLM"/>
    </source>
</evidence>
<dbReference type="Proteomes" id="UP000306229">
    <property type="component" value="Chromosome"/>
</dbReference>
<accession>A0A5B7TUI9</accession>
<dbReference type="AlphaFoldDB" id="A0A5B7TUI9"/>
<dbReference type="InterPro" id="IPR012910">
    <property type="entry name" value="Plug_dom"/>
</dbReference>
<proteinExistence type="predicted"/>
<organism evidence="5 6">
    <name type="scientific">Aureibaculum algae</name>
    <dbReference type="NCBI Taxonomy" id="2584122"/>
    <lineage>
        <taxon>Bacteria</taxon>
        <taxon>Pseudomonadati</taxon>
        <taxon>Bacteroidota</taxon>
        <taxon>Flavobacteriia</taxon>
        <taxon>Flavobacteriales</taxon>
        <taxon>Flavobacteriaceae</taxon>
        <taxon>Aureibaculum</taxon>
    </lineage>
</organism>
<feature type="transmembrane region" description="Helical" evidence="2">
    <location>
        <begin position="34"/>
        <end position="54"/>
    </location>
</feature>
<feature type="transmembrane region" description="Helical" evidence="2">
    <location>
        <begin position="259"/>
        <end position="276"/>
    </location>
</feature>
<reference evidence="5 6" key="1">
    <citation type="submission" date="2019-05" db="EMBL/GenBank/DDBJ databases">
        <title>Algicella ahnfeltiae gen. nov., sp. nov., a novel marine bacterium of the family Flavobacteriaceae isolated from a red alga.</title>
        <authorList>
            <person name="Nedashkovskaya O.I."/>
            <person name="Kukhlevskiy A.D."/>
            <person name="Kim S.-G."/>
            <person name="Zhukova N.V."/>
            <person name="Mikhailov V.V."/>
        </authorList>
    </citation>
    <scope>NUCLEOTIDE SEQUENCE [LARGE SCALE GENOMIC DNA]</scope>
    <source>
        <strain evidence="5 6">10Alg115</strain>
    </source>
</reference>
<dbReference type="InterPro" id="IPR052173">
    <property type="entry name" value="Beta-lactam_resp_regulator"/>
</dbReference>
<dbReference type="OrthoDB" id="1522859at2"/>
<feature type="domain" description="Peptidase M56" evidence="3">
    <location>
        <begin position="142"/>
        <end position="249"/>
    </location>
</feature>
<dbReference type="PANTHER" id="PTHR34978">
    <property type="entry name" value="POSSIBLE SENSOR-TRANSDUCER PROTEIN BLAR"/>
    <property type="match status" value="1"/>
</dbReference>
<dbReference type="Pfam" id="PF07715">
    <property type="entry name" value="Plug"/>
    <property type="match status" value="1"/>
</dbReference>
<dbReference type="CDD" id="cd07341">
    <property type="entry name" value="M56_BlaR1_MecR1_like"/>
    <property type="match status" value="1"/>
</dbReference>
<dbReference type="PANTHER" id="PTHR34978:SF3">
    <property type="entry name" value="SLR0241 PROTEIN"/>
    <property type="match status" value="1"/>
</dbReference>
<feature type="domain" description="TonB-dependent receptor plug" evidence="4">
    <location>
        <begin position="477"/>
        <end position="543"/>
    </location>
</feature>
<keyword evidence="2" id="KW-0472">Membrane</keyword>
<evidence type="ECO:0000256" key="1">
    <source>
        <dbReference type="SAM" id="MobiDB-lite"/>
    </source>
</evidence>
<evidence type="ECO:0000259" key="3">
    <source>
        <dbReference type="Pfam" id="PF05569"/>
    </source>
</evidence>
<feature type="region of interest" description="Disordered" evidence="1">
    <location>
        <begin position="391"/>
        <end position="413"/>
    </location>
</feature>
<evidence type="ECO:0000313" key="5">
    <source>
        <dbReference type="EMBL" id="QCX40529.1"/>
    </source>
</evidence>
<sequence>MDYFLKANGIVILWIVFYYLFLKNETFFNSIRLYFLVGLLFVLSIPLIEIPIYIEKTVSNINYSIIEGATIINTPIEQPIDLLELFTVIYFVGVAFFTIKFMIQLLSLGKLISSHKIINDGNYKLVETGKDISPFSFFKYIIYNPSQFTKNELNQIITHEKTHAKQWHSIDTLLTYFLQIIFWFNPFAWGYKNATQQNLEFLADTSVSGQRFNLKQYQFTLLKASSTYHYEAITNNFYNSLIKKRIVMLNKSKSKRINYLKYILVTPLLAVFLFAFNTKTIAQEKDKKQSQWTVSAGVTIDKNTSELTLSEVKDVFQKQEVEFSYKTKRNSENEIRAIDITLESMKENTIMKSSASFDNVNEAIKPIHIIYNQNSNTVSIQSEGKTKLGTISSTKSTTQTTTSGGQDSDNSKNYSLTAVRTNDNYEQNNPIDPLYIVNGKEISKEMSEIIDPEKIESVNVLKNSNATEKYGEKGKNGVVEINTKTKNNSTISLQGKDPLIILDGTEISKKEMDNLNTNNIESINVLKDKSAETQYGSKGKNGVVEITSKSNFNSQDNKRKTVIENSDNNQNYNITFDDGSDKSVSTIDNKGENILIEGSGTVVLNKKDSPLLFVGNKEITKSELEKINPSSIKSINVLKGKNAKKKYGKKAKNGVIEITLK</sequence>
<evidence type="ECO:0000256" key="2">
    <source>
        <dbReference type="SAM" id="Phobius"/>
    </source>
</evidence>
<dbReference type="SUPFAM" id="SSF56935">
    <property type="entry name" value="Porins"/>
    <property type="match status" value="2"/>
</dbReference>
<dbReference type="RefSeq" id="WP_138951615.1">
    <property type="nucleotide sequence ID" value="NZ_CP040749.1"/>
</dbReference>
<dbReference type="EMBL" id="CP040749">
    <property type="protein sequence ID" value="QCX40529.1"/>
    <property type="molecule type" value="Genomic_DNA"/>
</dbReference>
<evidence type="ECO:0000313" key="6">
    <source>
        <dbReference type="Proteomes" id="UP000306229"/>
    </source>
</evidence>
<gene>
    <name evidence="5" type="ORF">FF125_19535</name>
</gene>
<feature type="compositionally biased region" description="Polar residues" evidence="1">
    <location>
        <begin position="404"/>
        <end position="413"/>
    </location>
</feature>
<feature type="compositionally biased region" description="Low complexity" evidence="1">
    <location>
        <begin position="391"/>
        <end position="403"/>
    </location>
</feature>
<dbReference type="KEGG" id="fbe:FF125_19535"/>
<dbReference type="InterPro" id="IPR008756">
    <property type="entry name" value="Peptidase_M56"/>
</dbReference>
<keyword evidence="2" id="KW-1133">Transmembrane helix</keyword>
<dbReference type="InterPro" id="IPR037066">
    <property type="entry name" value="Plug_dom_sf"/>
</dbReference>
<evidence type="ECO:0000259" key="4">
    <source>
        <dbReference type="Pfam" id="PF07715"/>
    </source>
</evidence>
<feature type="transmembrane region" description="Helical" evidence="2">
    <location>
        <begin position="88"/>
        <end position="108"/>
    </location>
</feature>
<name>A0A5B7TUI9_9FLAO</name>